<evidence type="ECO:0000313" key="18">
    <source>
        <dbReference type="EMBL" id="GAA5807338.1"/>
    </source>
</evidence>
<accession>A0ABP9YKE6</accession>
<evidence type="ECO:0000259" key="16">
    <source>
        <dbReference type="PROSITE" id="PS50212"/>
    </source>
</evidence>
<evidence type="ECO:0000256" key="7">
    <source>
        <dbReference type="ARBA" id="ARBA00022741"/>
    </source>
</evidence>
<dbReference type="NCBIfam" id="TIGR01251">
    <property type="entry name" value="ribP_PPkin"/>
    <property type="match status" value="1"/>
</dbReference>
<gene>
    <name evidence="18" type="ORF">MFLAVUS_000696</name>
</gene>
<keyword evidence="9" id="KW-0067">ATP-binding</keyword>
<dbReference type="SUPFAM" id="SSF53271">
    <property type="entry name" value="PRTase-like"/>
    <property type="match status" value="2"/>
</dbReference>
<feature type="compositionally biased region" description="Basic residues" evidence="13">
    <location>
        <begin position="1368"/>
        <end position="1377"/>
    </location>
</feature>
<evidence type="ECO:0000256" key="8">
    <source>
        <dbReference type="ARBA" id="ARBA00022777"/>
    </source>
</evidence>
<comment type="catalytic activity">
    <reaction evidence="11">
        <text>D-ribose 5-phosphate + ATP = 5-phospho-alpha-D-ribose 1-diphosphate + AMP + H(+)</text>
        <dbReference type="Rhea" id="RHEA:15609"/>
        <dbReference type="ChEBI" id="CHEBI:15378"/>
        <dbReference type="ChEBI" id="CHEBI:30616"/>
        <dbReference type="ChEBI" id="CHEBI:58017"/>
        <dbReference type="ChEBI" id="CHEBI:78346"/>
        <dbReference type="ChEBI" id="CHEBI:456215"/>
        <dbReference type="EC" id="2.7.6.1"/>
    </reaction>
</comment>
<feature type="compositionally biased region" description="Polar residues" evidence="13">
    <location>
        <begin position="1331"/>
        <end position="1341"/>
    </location>
</feature>
<keyword evidence="5" id="KW-0479">Metal-binding</keyword>
<dbReference type="InterPro" id="IPR036964">
    <property type="entry name" value="RASGEF_cat_dom_sf"/>
</dbReference>
<dbReference type="InterPro" id="IPR029057">
    <property type="entry name" value="PRTase-like"/>
</dbReference>
<dbReference type="SUPFAM" id="SSF48350">
    <property type="entry name" value="GTPase activation domain, GAP"/>
    <property type="match status" value="1"/>
</dbReference>
<dbReference type="InterPro" id="IPR000842">
    <property type="entry name" value="PRib_PP_synth_CS"/>
</dbReference>
<dbReference type="Pfam" id="PF00620">
    <property type="entry name" value="RhoGAP"/>
    <property type="match status" value="1"/>
</dbReference>
<name>A0ABP9YKE6_9FUNG</name>
<feature type="region of interest" description="Disordered" evidence="13">
    <location>
        <begin position="419"/>
        <end position="445"/>
    </location>
</feature>
<evidence type="ECO:0000256" key="11">
    <source>
        <dbReference type="ARBA" id="ARBA00049535"/>
    </source>
</evidence>
<dbReference type="Pfam" id="PF15410">
    <property type="entry name" value="PH_9"/>
    <property type="match status" value="1"/>
</dbReference>
<dbReference type="Pfam" id="PF13793">
    <property type="entry name" value="Pribosyltran_N"/>
    <property type="match status" value="1"/>
</dbReference>
<dbReference type="PROSITE" id="PS50238">
    <property type="entry name" value="RHOGAP"/>
    <property type="match status" value="1"/>
</dbReference>
<keyword evidence="12" id="KW-0344">Guanine-nucleotide releasing factor</keyword>
<sequence>MRNTKILAGSSHPELAALVTKRLGTPLSECTLKKFSNKETNVEIRVSVRNEDVFIIQSGSNNMNDNIIELCIMIQAARIGSGKRITAVLPYFPYCKQSKRKGRTSITAKLVANMLAVAGVDHIITMDLHASQMQGFFQRPVDNLYAEPVIARWITQTVPNWQNGVVVSKNAGGAKRVTSLADALRLDFALIHKDRSRMGPQGQNRPYSGMPKSGEGDSTVRVFDEEAAAKEAAASLTASISSLNETGINGDVVNAAVTVVADKDGESTITLVGDVKGKVAFLTDDIIDNVGTFVDAADHLVKKCGADKVYIIATHGVLSGDAIKKIQACDSVYKLVVTNTFPIPKEKNDQCSKLIVIDISNTLAEAIRRTHNGESAMKSKKSKGSPATPRSSEEDLALPPHRSNAFSFLKNRFFLGQQQPQPLDSEKSSTSSPRPSTSSTRSTTTKAWAIDSSSHTTTFADKQLSKSFEEQTISEFAHVTPRVMTRNARPMSMMGMESLMQQADIDTATKFDALVTGRRRRNSVTMPNKVSSTEKRTSFIVIKEGYLFKKTDFKPFHKQTKLDRGWKLYRVMLRGHKLYLYKLTTESPLRSLFPLQHQQQQQQQQQQVIPFSLSSTSISSTNTTTTTTSNLNLIKSEFDLEEQGVFFAPNVIAQGAIFSDTTQPNKQVYLILTNDGYLYTCVKADNLWKIESRNSLSLLQVEQDKNLNSDGLLLFSITFINQQSTLGTYSTQSLEIGQLWLNTFASYNSISTSRSEGSLSIDSSRMYDATQVRDDRSDTIIDELLSNNDIHFLNTFLTTYTTFITGSKLLSQLDLKLAQDHTIQERLFQIFSVWCNDFSIDIMGDVASGIMSILDGKEILNKEKAKQLKELVLKTLNENGNKNCELNTNSLMACAELYSLKEEETDLDNQVENITAYDTEGKRRNSINLSNLLITGLTPSLFLLIDPKSFARQIYLFHHSKLMQYENDLLNPLSYLPRPQLSAQMLNSLLFTTVSPHFLTKLIRNQLLMDTQQQEQNDAIVVRSRLLEHWIRIGVHLLEFGDMMGWSAIAIGVCSVGIVRLRETWKDVDRHLVHLVQTDWVRVLSDYGLFTQDLKAEDVNGSYSKVLEFQDANFADIEPTSYPKLPFFGTIRQSVDRLRRCVKKTCSETLDFDDCQRIYNTITSSLDNWKSHRVDFRSDQLDSLAVVGPLQSFFEHSITDLMSVPHDYKYLQECSLSCEPRIFGQSLTSRKFNRRSTGQSTYADVAPPSTSSLVFPSILDNCSLLDVDNTSTPTTLVPSPPTTTGAASLTSAASTSVISIASSHKKTQPNKMAGNNSLRSIRSFLEDGSKKQQVNTPLTGPSSSNSTNSSFNNNTTSSHDSVSPSKGANRKAFRRRTYSFPPGSGNPNPSSSSKLDLLESENSRTWLGSLISNRHHRTYSTKALIEAHRRNRIAQYGHNGEIVLSVQQGELVFKASAILKKEDDTTTTTTTPLKRAGSVQSLDLSKDESGDALLVTVKAGYLEQLVDSLVRGVLPHEEALKDQWQMMSLAEGLQHQVQPNKIAMDEEEYINVFFTTYRIFCSATQLLDMLRKKFMDAKQKSKLNTKKKRKNSLILLESYFTPEVTEKSVSDIDLYDWKKVADIQLRVLNLFMYWLEEHPYDFIDEIEITRYIGIFLTNAKEALEEWRVPLLNQDQNIHTEALAMSYIIEQRIIDLRAQFIRKHLSPCYDMKAIQYDPESTRGAEELYKQLTSGTQRYHTTLQLATNKLVPLSISTKQCDTDAKSLVDHFAPEALLEQVDRAVRQLFGAVTMQDWIQTFDVFEAQSSDLYAWLPARKPSRTSRMSSALAPVLDAPSSHLPSYHVMAEDVIISDIFTAIEGARRSVVSPSAFSDDDLLLAFPGSIQYLYCMHFIIRSWVIHEIAAMEIDSKTRVLRIEKFLQIVTLSKISSEKMTLFPELKEATTNGGAKYSAISRVPGFVEYAVASALVSPEVRIFTKAWNDVAMQHGHANLDTLENLLNQIQKIQPMVSSNTSRTLSSTYSSSSISSSAVSNNHQLVVPSLGWIFERIMELCFHIPDTFDKKDNMINFDKRRCVYQFLQLIMNVQVDLDEQQIESKGINMSFVISPTFSKDNWKGLKDLALRENKKMSSGSSSSGLVLRGPSSKSHASRSTVFSKLVTEQMEKLKRDFKERDRIDKEWLSLQHKLQKKQLEQARLIEKQDRKSGHHKTSLQQTSQQGHSVIPRINSFLRNLRPQSLSTSPINTDPPRLDQNHLSATKASTVINLIHSTTSVASTYTKRDFVFRIVTEEGGQYLFQAMSREDMQDWMLHVNNSAREGAAKRQSVLAAESLDYEGGGQHRSTALLDTSNRNQSASSTAVYGVPLDGLMRDGKIPEVVDKCIREIELRGLEEVGIYRVAGTGSVVSALKAEFNKNVSKVDLSNPAWADINVVADAFKQFLRELPEPLLTYTYYDDFINASASEDHDERVYLIKKVIKKLPHSNYVLLKKIIEHFVIVTDFEATNHMYATNLAIVFGPTLLQPIPGPASFATTMSNLGHHQNIVKYLILNYHYIFDIESEEVETFKEEDDDEQESRQEERDDQEEQV</sequence>
<evidence type="ECO:0000256" key="2">
    <source>
        <dbReference type="ARBA" id="ARBA00013247"/>
    </source>
</evidence>
<dbReference type="InterPro" id="IPR000198">
    <property type="entry name" value="RhoGAP_dom"/>
</dbReference>
<reference evidence="18 19" key="1">
    <citation type="submission" date="2024-04" db="EMBL/GenBank/DDBJ databases">
        <title>genome sequences of Mucor flavus KT1a and Helicostylum pulchrum KT1b strains isolated from the surface of a dry-aged beef.</title>
        <authorList>
            <person name="Toyotome T."/>
            <person name="Hosono M."/>
            <person name="Torimaru M."/>
            <person name="Fukuda K."/>
            <person name="Mikami N."/>
        </authorList>
    </citation>
    <scope>NUCLEOTIDE SEQUENCE [LARGE SCALE GENOMIC DNA]</scope>
    <source>
        <strain evidence="18 19">KT1a</strain>
    </source>
</reference>
<dbReference type="Gene3D" id="2.30.29.30">
    <property type="entry name" value="Pleckstrin-homology domain (PH domain)/Phosphotyrosine-binding domain (PTB)"/>
    <property type="match status" value="2"/>
</dbReference>
<feature type="domain" description="Rho-GAP" evidence="17">
    <location>
        <begin position="2360"/>
        <end position="2551"/>
    </location>
</feature>
<dbReference type="SMART" id="SM00147">
    <property type="entry name" value="RasGEF"/>
    <property type="match status" value="1"/>
</dbReference>
<dbReference type="InterPro" id="IPR001849">
    <property type="entry name" value="PH_domain"/>
</dbReference>
<keyword evidence="8" id="KW-0418">Kinase</keyword>
<feature type="compositionally biased region" description="Polar residues" evidence="13">
    <location>
        <begin position="2209"/>
        <end position="2218"/>
    </location>
</feature>
<feature type="domain" description="PH" evidence="14">
    <location>
        <begin position="2279"/>
        <end position="2314"/>
    </location>
</feature>
<dbReference type="InterPro" id="IPR000836">
    <property type="entry name" value="PRTase_dom"/>
</dbReference>
<dbReference type="InterPro" id="IPR000651">
    <property type="entry name" value="Ras-like_Gua-exchang_fac_N"/>
</dbReference>
<evidence type="ECO:0000259" key="14">
    <source>
        <dbReference type="PROSITE" id="PS50003"/>
    </source>
</evidence>
<dbReference type="InterPro" id="IPR011993">
    <property type="entry name" value="PH-like_dom_sf"/>
</dbReference>
<feature type="compositionally biased region" description="Low complexity" evidence="13">
    <location>
        <begin position="2128"/>
        <end position="2143"/>
    </location>
</feature>
<evidence type="ECO:0000256" key="1">
    <source>
        <dbReference type="ARBA" id="ARBA00006478"/>
    </source>
</evidence>
<evidence type="ECO:0000256" key="3">
    <source>
        <dbReference type="ARBA" id="ARBA00022468"/>
    </source>
</evidence>
<evidence type="ECO:0000256" key="9">
    <source>
        <dbReference type="ARBA" id="ARBA00022840"/>
    </source>
</evidence>
<dbReference type="PROSITE" id="PS00114">
    <property type="entry name" value="PRPP_SYNTHASE"/>
    <property type="match status" value="1"/>
</dbReference>
<evidence type="ECO:0000256" key="4">
    <source>
        <dbReference type="ARBA" id="ARBA00022679"/>
    </source>
</evidence>
<dbReference type="Pfam" id="PF14572">
    <property type="entry name" value="Pribosyl_synth"/>
    <property type="match status" value="1"/>
</dbReference>
<feature type="domain" description="N-terminal Ras-GEF" evidence="16">
    <location>
        <begin position="1520"/>
        <end position="1678"/>
    </location>
</feature>
<keyword evidence="4" id="KW-0808">Transferase</keyword>
<protein>
    <recommendedName>
        <fullName evidence="2">ribose-phosphate diphosphokinase</fullName>
        <ecNumber evidence="2">2.7.6.1</ecNumber>
    </recommendedName>
</protein>
<comment type="similarity">
    <text evidence="1">Belongs to the ribose-phosphate pyrophosphokinase family.</text>
</comment>
<evidence type="ECO:0000313" key="19">
    <source>
        <dbReference type="Proteomes" id="UP001473302"/>
    </source>
</evidence>
<keyword evidence="6" id="KW-0545">Nucleotide biosynthesis</keyword>
<dbReference type="Gene3D" id="1.10.555.10">
    <property type="entry name" value="Rho GTPase activation protein"/>
    <property type="match status" value="1"/>
</dbReference>
<organism evidence="18 19">
    <name type="scientific">Mucor flavus</name>
    <dbReference type="NCBI Taxonomy" id="439312"/>
    <lineage>
        <taxon>Eukaryota</taxon>
        <taxon>Fungi</taxon>
        <taxon>Fungi incertae sedis</taxon>
        <taxon>Mucoromycota</taxon>
        <taxon>Mucoromycotina</taxon>
        <taxon>Mucoromycetes</taxon>
        <taxon>Mucorales</taxon>
        <taxon>Mucorineae</taxon>
        <taxon>Mucoraceae</taxon>
        <taxon>Mucor</taxon>
    </lineage>
</organism>
<dbReference type="PANTHER" id="PTHR10210">
    <property type="entry name" value="RIBOSE-PHOSPHATE DIPHOSPHOKINASE FAMILY MEMBER"/>
    <property type="match status" value="1"/>
</dbReference>
<keyword evidence="3" id="KW-0343">GTPase activation</keyword>
<feature type="region of interest" description="Disordered" evidence="13">
    <location>
        <begin position="1327"/>
        <end position="1397"/>
    </location>
</feature>
<dbReference type="Gene3D" id="3.40.50.2020">
    <property type="match status" value="2"/>
</dbReference>
<feature type="domain" description="Ras-GEF" evidence="15">
    <location>
        <begin position="946"/>
        <end position="1221"/>
    </location>
</feature>
<dbReference type="EC" id="2.7.6.1" evidence="2"/>
<dbReference type="InterPro" id="IPR023578">
    <property type="entry name" value="Ras_GEF_dom_sf"/>
</dbReference>
<feature type="domain" description="N-terminal Ras-GEF" evidence="16">
    <location>
        <begin position="768"/>
        <end position="880"/>
    </location>
</feature>
<dbReference type="SMART" id="SM01400">
    <property type="entry name" value="Pribosyltran_N"/>
    <property type="match status" value="1"/>
</dbReference>
<evidence type="ECO:0000256" key="12">
    <source>
        <dbReference type="PROSITE-ProRule" id="PRU00168"/>
    </source>
</evidence>
<proteinExistence type="inferred from homology"/>
<feature type="compositionally biased region" description="Acidic residues" evidence="13">
    <location>
        <begin position="2559"/>
        <end position="2569"/>
    </location>
</feature>
<feature type="region of interest" description="Disordered" evidence="13">
    <location>
        <begin position="2198"/>
        <end position="2218"/>
    </location>
</feature>
<dbReference type="InterPro" id="IPR001895">
    <property type="entry name" value="RASGEF_cat_dom"/>
</dbReference>
<feature type="region of interest" description="Disordered" evidence="13">
    <location>
        <begin position="370"/>
        <end position="399"/>
    </location>
</feature>
<dbReference type="Gene3D" id="1.20.870.10">
    <property type="entry name" value="Son of sevenless (SoS) protein Chain: S domain 1"/>
    <property type="match status" value="2"/>
</dbReference>
<dbReference type="PROSITE" id="PS50009">
    <property type="entry name" value="RASGEF_CAT"/>
    <property type="match status" value="1"/>
</dbReference>
<evidence type="ECO:0000256" key="6">
    <source>
        <dbReference type="ARBA" id="ARBA00022727"/>
    </source>
</evidence>
<dbReference type="Pfam" id="PF00617">
    <property type="entry name" value="RasGEF"/>
    <property type="match status" value="1"/>
</dbReference>
<dbReference type="InterPro" id="IPR029099">
    <property type="entry name" value="Pribosyltran_N"/>
</dbReference>
<dbReference type="CDD" id="cd06224">
    <property type="entry name" value="REM"/>
    <property type="match status" value="1"/>
</dbReference>
<keyword evidence="7" id="KW-0547">Nucleotide-binding</keyword>
<dbReference type="InterPro" id="IPR005946">
    <property type="entry name" value="Rib-P_diPkinase"/>
</dbReference>
<dbReference type="EMBL" id="BAABUK010000002">
    <property type="protein sequence ID" value="GAA5807338.1"/>
    <property type="molecule type" value="Genomic_DNA"/>
</dbReference>
<feature type="region of interest" description="Disordered" evidence="13">
    <location>
        <begin position="2126"/>
        <end position="2151"/>
    </location>
</feature>
<feature type="compositionally biased region" description="Low complexity" evidence="13">
    <location>
        <begin position="1342"/>
        <end position="1358"/>
    </location>
</feature>
<dbReference type="CDD" id="cd06223">
    <property type="entry name" value="PRTases_typeI"/>
    <property type="match status" value="1"/>
</dbReference>
<comment type="caution">
    <text evidence="18">The sequence shown here is derived from an EMBL/GenBank/DDBJ whole genome shotgun (WGS) entry which is preliminary data.</text>
</comment>
<dbReference type="Gene3D" id="1.10.840.10">
    <property type="entry name" value="Ras guanine-nucleotide exchange factors catalytic domain"/>
    <property type="match status" value="2"/>
</dbReference>
<keyword evidence="19" id="KW-1185">Reference proteome</keyword>
<dbReference type="Proteomes" id="UP001473302">
    <property type="component" value="Unassembled WGS sequence"/>
</dbReference>
<evidence type="ECO:0000256" key="13">
    <source>
        <dbReference type="SAM" id="MobiDB-lite"/>
    </source>
</evidence>
<dbReference type="InterPro" id="IPR008936">
    <property type="entry name" value="Rho_GTPase_activation_prot"/>
</dbReference>
<dbReference type="SUPFAM" id="SSF50729">
    <property type="entry name" value="PH domain-like"/>
    <property type="match status" value="2"/>
</dbReference>
<dbReference type="SMART" id="SM00324">
    <property type="entry name" value="RhoGAP"/>
    <property type="match status" value="1"/>
</dbReference>
<feature type="compositionally biased region" description="Low complexity" evidence="13">
    <location>
        <begin position="1381"/>
        <end position="1395"/>
    </location>
</feature>
<evidence type="ECO:0000256" key="10">
    <source>
        <dbReference type="ARBA" id="ARBA00022842"/>
    </source>
</evidence>
<dbReference type="InterPro" id="IPR041681">
    <property type="entry name" value="PH_9"/>
</dbReference>
<evidence type="ECO:0000259" key="17">
    <source>
        <dbReference type="PROSITE" id="PS50238"/>
    </source>
</evidence>
<dbReference type="PROSITE" id="PS50003">
    <property type="entry name" value="PH_DOMAIN"/>
    <property type="match status" value="1"/>
</dbReference>
<dbReference type="PANTHER" id="PTHR10210:SF57">
    <property type="entry name" value="RIBOSE-PHOSPHATE DIPHOSPHOKINASE"/>
    <property type="match status" value="1"/>
</dbReference>
<feature type="region of interest" description="Disordered" evidence="13">
    <location>
        <begin position="2559"/>
        <end position="2583"/>
    </location>
</feature>
<dbReference type="SUPFAM" id="SSF48366">
    <property type="entry name" value="Ras GEF"/>
    <property type="match status" value="2"/>
</dbReference>
<evidence type="ECO:0000256" key="5">
    <source>
        <dbReference type="ARBA" id="ARBA00022723"/>
    </source>
</evidence>
<feature type="compositionally biased region" description="Low complexity" evidence="13">
    <location>
        <begin position="428"/>
        <end position="445"/>
    </location>
</feature>
<dbReference type="PROSITE" id="PS50212">
    <property type="entry name" value="RASGEF_NTER"/>
    <property type="match status" value="2"/>
</dbReference>
<keyword evidence="10" id="KW-0460">Magnesium</keyword>
<feature type="region of interest" description="Disordered" evidence="13">
    <location>
        <begin position="197"/>
        <end position="216"/>
    </location>
</feature>
<evidence type="ECO:0000259" key="15">
    <source>
        <dbReference type="PROSITE" id="PS50009"/>
    </source>
</evidence>
<dbReference type="Pfam" id="PF00618">
    <property type="entry name" value="RasGEF_N"/>
    <property type="match status" value="1"/>
</dbReference>